<reference evidence="2" key="2">
    <citation type="submission" date="2025-08" db="UniProtKB">
        <authorList>
            <consortium name="Ensembl"/>
        </authorList>
    </citation>
    <scope>IDENTIFICATION</scope>
</reference>
<dbReference type="Proteomes" id="UP000694580">
    <property type="component" value="Chromosome 11"/>
</dbReference>
<evidence type="ECO:0000313" key="3">
    <source>
        <dbReference type="Proteomes" id="UP000694580"/>
    </source>
</evidence>
<keyword evidence="3" id="KW-1185">Reference proteome</keyword>
<organism evidence="2 3">
    <name type="scientific">Denticeps clupeoides</name>
    <name type="common">denticle herring</name>
    <dbReference type="NCBI Taxonomy" id="299321"/>
    <lineage>
        <taxon>Eukaryota</taxon>
        <taxon>Metazoa</taxon>
        <taxon>Chordata</taxon>
        <taxon>Craniata</taxon>
        <taxon>Vertebrata</taxon>
        <taxon>Euteleostomi</taxon>
        <taxon>Actinopterygii</taxon>
        <taxon>Neopterygii</taxon>
        <taxon>Teleostei</taxon>
        <taxon>Clupei</taxon>
        <taxon>Clupeiformes</taxon>
        <taxon>Denticipitoidei</taxon>
        <taxon>Denticipitidae</taxon>
        <taxon>Denticeps</taxon>
    </lineage>
</organism>
<reference evidence="2" key="3">
    <citation type="submission" date="2025-09" db="UniProtKB">
        <authorList>
            <consortium name="Ensembl"/>
        </authorList>
    </citation>
    <scope>IDENTIFICATION</scope>
</reference>
<name>A0AAY4AU25_9TELE</name>
<proteinExistence type="predicted"/>
<sequence>MRPPSSPCPAQRDNPTSIPDMEDALNCSIDFERGLVVDARQASLSISETADLLGLSHTTVSGVNREWSKKGKPSSEWQFCWQKCLVDAKGQRRNGQSGSS</sequence>
<evidence type="ECO:0000313" key="2">
    <source>
        <dbReference type="Ensembl" id="ENSDCDP00010012319.1"/>
    </source>
</evidence>
<feature type="region of interest" description="Disordered" evidence="1">
    <location>
        <begin position="1"/>
        <end position="21"/>
    </location>
</feature>
<reference evidence="2 3" key="1">
    <citation type="submission" date="2020-06" db="EMBL/GenBank/DDBJ databases">
        <authorList>
            <consortium name="Wellcome Sanger Institute Data Sharing"/>
        </authorList>
    </citation>
    <scope>NUCLEOTIDE SEQUENCE [LARGE SCALE GENOMIC DNA]</scope>
</reference>
<evidence type="ECO:0000256" key="1">
    <source>
        <dbReference type="SAM" id="MobiDB-lite"/>
    </source>
</evidence>
<dbReference type="GeneTree" id="ENSGT01150000289377"/>
<dbReference type="AlphaFoldDB" id="A0AAY4AU25"/>
<protein>
    <submittedName>
        <fullName evidence="2">Uncharacterized protein</fullName>
    </submittedName>
</protein>
<accession>A0AAY4AU25</accession>
<dbReference type="Ensembl" id="ENSDCDT00010012913.1">
    <property type="protein sequence ID" value="ENSDCDP00010012319.1"/>
    <property type="gene ID" value="ENSDCDG00010005514.1"/>
</dbReference>